<evidence type="ECO:0000256" key="1">
    <source>
        <dbReference type="SAM" id="MobiDB-lite"/>
    </source>
</evidence>
<sequence>MARTRGAQSSSPSSRKRAAPQTPVKLHFQASATTARPTSSEGAPMSPLSQREPSSEPQPPQPPQPPPTDSQILSGMAPEVIIRRPMLTQPPIEGNLDCRARPFHSELCFNAATFRLQPELRTPSICSGDPTVIHFTIDGRHGILGARHIAEALRIPYEPARPEDYRVWTNPSPSDIVRILSRGHPHTSIDEEGAPPSMFFIDAVLRHNIFHFSTGCRGEEFCSRHCSGYLRDSFWPSSSHYGRSSILEHLGYPSEPHLERKRICREVFTLDKWKNMTAYSAEPVASAGVEHPGIPHAEQPQEPQPIETPADMRAPAPAVPSAEPIPEVAPSASPATPRPPPVIPAISEPSSSFEPRTTISEYRALCHTLQALTTSQSILTQEMTALRAHQEQIIATQTQHTAILRQIQSHLGIPSTPQHQMPAPLEPTEPTPGDTQKST</sequence>
<comment type="caution">
    <text evidence="2">The sequence shown here is derived from an EMBL/GenBank/DDBJ whole genome shotgun (WGS) entry which is preliminary data.</text>
</comment>
<feature type="region of interest" description="Disordered" evidence="1">
    <location>
        <begin position="1"/>
        <end position="72"/>
    </location>
</feature>
<dbReference type="Proteomes" id="UP000288805">
    <property type="component" value="Unassembled WGS sequence"/>
</dbReference>
<dbReference type="AlphaFoldDB" id="A0A438HM55"/>
<name>A0A438HM55_VITVI</name>
<feature type="region of interest" description="Disordered" evidence="1">
    <location>
        <begin position="291"/>
        <end position="338"/>
    </location>
</feature>
<dbReference type="EMBL" id="QGNW01000203">
    <property type="protein sequence ID" value="RVW85542.1"/>
    <property type="molecule type" value="Genomic_DNA"/>
</dbReference>
<feature type="compositionally biased region" description="Pro residues" evidence="1">
    <location>
        <begin position="56"/>
        <end position="68"/>
    </location>
</feature>
<reference evidence="2 3" key="1">
    <citation type="journal article" date="2018" name="PLoS Genet.">
        <title>Population sequencing reveals clonal diversity and ancestral inbreeding in the grapevine cultivar Chardonnay.</title>
        <authorList>
            <person name="Roach M.J."/>
            <person name="Johnson D.L."/>
            <person name="Bohlmann J."/>
            <person name="van Vuuren H.J."/>
            <person name="Jones S.J."/>
            <person name="Pretorius I.S."/>
            <person name="Schmidt S.A."/>
            <person name="Borneman A.R."/>
        </authorList>
    </citation>
    <scope>NUCLEOTIDE SEQUENCE [LARGE SCALE GENOMIC DNA]</scope>
    <source>
        <strain evidence="3">cv. Chardonnay</strain>
        <tissue evidence="2">Leaf</tissue>
    </source>
</reference>
<dbReference type="PANTHER" id="PTHR48125">
    <property type="entry name" value="LP07818P1"/>
    <property type="match status" value="1"/>
</dbReference>
<evidence type="ECO:0000313" key="3">
    <source>
        <dbReference type="Proteomes" id="UP000288805"/>
    </source>
</evidence>
<organism evidence="2 3">
    <name type="scientific">Vitis vinifera</name>
    <name type="common">Grape</name>
    <dbReference type="NCBI Taxonomy" id="29760"/>
    <lineage>
        <taxon>Eukaryota</taxon>
        <taxon>Viridiplantae</taxon>
        <taxon>Streptophyta</taxon>
        <taxon>Embryophyta</taxon>
        <taxon>Tracheophyta</taxon>
        <taxon>Spermatophyta</taxon>
        <taxon>Magnoliopsida</taxon>
        <taxon>eudicotyledons</taxon>
        <taxon>Gunneridae</taxon>
        <taxon>Pentapetalae</taxon>
        <taxon>rosids</taxon>
        <taxon>Vitales</taxon>
        <taxon>Vitaceae</taxon>
        <taxon>Viteae</taxon>
        <taxon>Vitis</taxon>
    </lineage>
</organism>
<feature type="region of interest" description="Disordered" evidence="1">
    <location>
        <begin position="413"/>
        <end position="439"/>
    </location>
</feature>
<accession>A0A438HM55</accession>
<protein>
    <submittedName>
        <fullName evidence="2">Uncharacterized protein</fullName>
    </submittedName>
</protein>
<proteinExistence type="predicted"/>
<evidence type="ECO:0000313" key="2">
    <source>
        <dbReference type="EMBL" id="RVW85542.1"/>
    </source>
</evidence>
<feature type="compositionally biased region" description="Low complexity" evidence="1">
    <location>
        <begin position="298"/>
        <end position="307"/>
    </location>
</feature>
<feature type="compositionally biased region" description="Polar residues" evidence="1">
    <location>
        <begin position="30"/>
        <end position="41"/>
    </location>
</feature>
<dbReference type="PANTHER" id="PTHR48125:SF12">
    <property type="entry name" value="AT HOOK TRANSCRIPTION FACTOR FAMILY-RELATED"/>
    <property type="match status" value="1"/>
</dbReference>
<gene>
    <name evidence="2" type="ORF">CK203_044084</name>
</gene>